<dbReference type="InterPro" id="IPR032466">
    <property type="entry name" value="Metal_Hydrolase"/>
</dbReference>
<feature type="binding site" evidence="1">
    <location>
        <position position="8"/>
    </location>
    <ligand>
        <name>a divalent metal cation</name>
        <dbReference type="ChEBI" id="CHEBI:60240"/>
        <label>1</label>
    </ligand>
</feature>
<dbReference type="Proteomes" id="UP000824083">
    <property type="component" value="Unassembled WGS sequence"/>
</dbReference>
<gene>
    <name evidence="2" type="ORF">IAC56_04375</name>
</gene>
<reference evidence="2" key="2">
    <citation type="journal article" date="2021" name="PeerJ">
        <title>Extensive microbial diversity within the chicken gut microbiome revealed by metagenomics and culture.</title>
        <authorList>
            <person name="Gilroy R."/>
            <person name="Ravi A."/>
            <person name="Getino M."/>
            <person name="Pursley I."/>
            <person name="Horton D.L."/>
            <person name="Alikhan N.F."/>
            <person name="Baker D."/>
            <person name="Gharbi K."/>
            <person name="Hall N."/>
            <person name="Watson M."/>
            <person name="Adriaenssens E.M."/>
            <person name="Foster-Nyarko E."/>
            <person name="Jarju S."/>
            <person name="Secka A."/>
            <person name="Antonio M."/>
            <person name="Oren A."/>
            <person name="Chaudhuri R.R."/>
            <person name="La Ragione R."/>
            <person name="Hildebrand F."/>
            <person name="Pallen M.J."/>
        </authorList>
    </citation>
    <scope>NUCLEOTIDE SEQUENCE</scope>
    <source>
        <strain evidence="2">7463</strain>
    </source>
</reference>
<dbReference type="GO" id="GO:0016788">
    <property type="term" value="F:hydrolase activity, acting on ester bonds"/>
    <property type="evidence" value="ECO:0007669"/>
    <property type="project" value="InterPro"/>
</dbReference>
<feature type="binding site" evidence="1">
    <location>
        <position position="95"/>
    </location>
    <ligand>
        <name>a divalent metal cation</name>
        <dbReference type="ChEBI" id="CHEBI:60240"/>
        <label>1</label>
    </ligand>
</feature>
<evidence type="ECO:0000313" key="3">
    <source>
        <dbReference type="Proteomes" id="UP000824083"/>
    </source>
</evidence>
<dbReference type="AlphaFoldDB" id="A0A9D1II74"/>
<feature type="binding site" evidence="1">
    <location>
        <position position="6"/>
    </location>
    <ligand>
        <name>a divalent metal cation</name>
        <dbReference type="ChEBI" id="CHEBI:60240"/>
        <label>1</label>
    </ligand>
</feature>
<protein>
    <submittedName>
        <fullName evidence="2">TatD family hydrolase</fullName>
    </submittedName>
</protein>
<name>A0A9D1II74_9BURK</name>
<dbReference type="Pfam" id="PF01026">
    <property type="entry name" value="TatD_DNase"/>
    <property type="match status" value="1"/>
</dbReference>
<dbReference type="EMBL" id="DVMY01000072">
    <property type="protein sequence ID" value="HIU37488.1"/>
    <property type="molecule type" value="Genomic_DNA"/>
</dbReference>
<comment type="caution">
    <text evidence="2">The sequence shown here is derived from an EMBL/GenBank/DDBJ whole genome shotgun (WGS) entry which is preliminary data.</text>
</comment>
<accession>A0A9D1II74</accession>
<reference evidence="2" key="1">
    <citation type="submission" date="2020-10" db="EMBL/GenBank/DDBJ databases">
        <authorList>
            <person name="Gilroy R."/>
        </authorList>
    </citation>
    <scope>NUCLEOTIDE SEQUENCE</scope>
    <source>
        <strain evidence="2">7463</strain>
    </source>
</reference>
<feature type="binding site" evidence="1">
    <location>
        <position position="154"/>
    </location>
    <ligand>
        <name>a divalent metal cation</name>
        <dbReference type="ChEBI" id="CHEBI:60240"/>
        <label>2</label>
    </ligand>
</feature>
<dbReference type="SUPFAM" id="SSF51556">
    <property type="entry name" value="Metallo-dependent hydrolases"/>
    <property type="match status" value="1"/>
</dbReference>
<keyword evidence="2" id="KW-0378">Hydrolase</keyword>
<dbReference type="GO" id="GO:0046872">
    <property type="term" value="F:metal ion binding"/>
    <property type="evidence" value="ECO:0007669"/>
    <property type="project" value="UniProtKB-KW"/>
</dbReference>
<dbReference type="InterPro" id="IPR001130">
    <property type="entry name" value="TatD-like"/>
</dbReference>
<keyword evidence="1" id="KW-0479">Metal-binding</keyword>
<proteinExistence type="predicted"/>
<organism evidence="2 3">
    <name type="scientific">Candidatus Aphodousia faecigallinarum</name>
    <dbReference type="NCBI Taxonomy" id="2840677"/>
    <lineage>
        <taxon>Bacteria</taxon>
        <taxon>Pseudomonadati</taxon>
        <taxon>Pseudomonadota</taxon>
        <taxon>Betaproteobacteria</taxon>
        <taxon>Burkholderiales</taxon>
        <taxon>Sutterellaceae</taxon>
        <taxon>Sutterellaceae incertae sedis</taxon>
        <taxon>Candidatus Aphodousia</taxon>
    </lineage>
</organism>
<sequence length="260" mass="28786">MLIDTHNHVGLAALDESLDLLSEKAVQAGVIAGIITAGTVEDFEKVSETAERLQWAYCVGLHPLYVRKDWQADLEVLEDFLASHINDPRLVGIGEIGLDFYVEDLDRDLQERVLEKELELAAKFQLPVSLHSRRSLYRVMAALKKYPSVGGVLHAFSGSLEEMRQAVQRGLYLGFGGAMSYEGSKRVRQAAAVAPLSSIVLETDAPDMPPKFSMTHRSSPLDLPSYLDILTAIRAEERSLLEDALFHNSLAAFPRLKALL</sequence>
<dbReference type="CDD" id="cd01310">
    <property type="entry name" value="TatD_DNAse"/>
    <property type="match status" value="1"/>
</dbReference>
<dbReference type="GO" id="GO:0005829">
    <property type="term" value="C:cytosol"/>
    <property type="evidence" value="ECO:0007669"/>
    <property type="project" value="TreeGrafter"/>
</dbReference>
<feature type="binding site" evidence="1">
    <location>
        <position position="131"/>
    </location>
    <ligand>
        <name>a divalent metal cation</name>
        <dbReference type="ChEBI" id="CHEBI:60240"/>
        <label>2</label>
    </ligand>
</feature>
<evidence type="ECO:0000256" key="1">
    <source>
        <dbReference type="PIRSR" id="PIRSR005902-1"/>
    </source>
</evidence>
<dbReference type="Gene3D" id="3.20.20.140">
    <property type="entry name" value="Metal-dependent hydrolases"/>
    <property type="match status" value="1"/>
</dbReference>
<dbReference type="PANTHER" id="PTHR46124:SF3">
    <property type="entry name" value="HYDROLASE"/>
    <property type="match status" value="1"/>
</dbReference>
<dbReference type="PANTHER" id="PTHR46124">
    <property type="entry name" value="D-AMINOACYL-TRNA DEACYLASE"/>
    <property type="match status" value="1"/>
</dbReference>
<dbReference type="PIRSF" id="PIRSF005902">
    <property type="entry name" value="DNase_TatD"/>
    <property type="match status" value="1"/>
</dbReference>
<feature type="binding site" evidence="1">
    <location>
        <position position="204"/>
    </location>
    <ligand>
        <name>a divalent metal cation</name>
        <dbReference type="ChEBI" id="CHEBI:60240"/>
        <label>1</label>
    </ligand>
</feature>
<evidence type="ECO:0000313" key="2">
    <source>
        <dbReference type="EMBL" id="HIU37488.1"/>
    </source>
</evidence>